<sequence length="277" mass="32224">MFMQKITTEQLIKDVINPLVQQGLMLYAVIDSINIPNISEYIEDCNKEALFINTRFKSVMDVSPYIIHIKDEEKALLDNIMTHHLGIILLSTLSLDKIREMLSHYLDVNSEELGATYLRFYSPSVCLSLLEQQPEMFYGVHVVCPQITRLQWVYSNFYQYDIKEKIITITANTSQEMAFNRWGAWLSLSPSWQQKTADDVHCGGEVIEMLITKGLSNQMLLEKWRTFLAYNLMVIETTEFQELLHQSLDEHTRYDAALQFIASHKHSASYTNIECYE</sequence>
<reference evidence="2 3" key="1">
    <citation type="submission" date="2018-03" db="EMBL/GenBank/DDBJ databases">
        <title>Whole genome sequencing of Histamine producing bacteria.</title>
        <authorList>
            <person name="Butler K."/>
        </authorList>
    </citation>
    <scope>NUCLEOTIDE SEQUENCE [LARGE SCALE GENOMIC DNA]</scope>
    <source>
        <strain evidence="2 3">ATCC 51761</strain>
    </source>
</reference>
<comment type="caution">
    <text evidence="2">The sequence shown here is derived from an EMBL/GenBank/DDBJ whole genome shotgun (WGS) entry which is preliminary data.</text>
</comment>
<dbReference type="Proteomes" id="UP000241190">
    <property type="component" value="Unassembled WGS sequence"/>
</dbReference>
<evidence type="ECO:0000313" key="3">
    <source>
        <dbReference type="Proteomes" id="UP000241190"/>
    </source>
</evidence>
<gene>
    <name evidence="2" type="ORF">C9J52_19250</name>
</gene>
<organism evidence="2 3">
    <name type="scientific">Photobacterium iliopiscarium</name>
    <dbReference type="NCBI Taxonomy" id="56192"/>
    <lineage>
        <taxon>Bacteria</taxon>
        <taxon>Pseudomonadati</taxon>
        <taxon>Pseudomonadota</taxon>
        <taxon>Gammaproteobacteria</taxon>
        <taxon>Vibrionales</taxon>
        <taxon>Vibrionaceae</taxon>
        <taxon>Photobacterium</taxon>
    </lineage>
</organism>
<evidence type="ECO:0000313" key="2">
    <source>
        <dbReference type="EMBL" id="PSW91323.1"/>
    </source>
</evidence>
<proteinExistence type="predicted"/>
<keyword evidence="3" id="KW-1185">Reference proteome</keyword>
<dbReference type="InterPro" id="IPR025391">
    <property type="entry name" value="DUF4123"/>
</dbReference>
<dbReference type="EMBL" id="PYOP01000052">
    <property type="protein sequence ID" value="PSW91323.1"/>
    <property type="molecule type" value="Genomic_DNA"/>
</dbReference>
<name>A0ABX5GMK8_9GAMM</name>
<evidence type="ECO:0000259" key="1">
    <source>
        <dbReference type="Pfam" id="PF13503"/>
    </source>
</evidence>
<accession>A0ABX5GMK8</accession>
<protein>
    <submittedName>
        <fullName evidence="2">DUF4123 domain-containing protein</fullName>
    </submittedName>
</protein>
<dbReference type="Pfam" id="PF13503">
    <property type="entry name" value="DUF4123"/>
    <property type="match status" value="1"/>
</dbReference>
<feature type="domain" description="DUF4123" evidence="1">
    <location>
        <begin position="26"/>
        <end position="132"/>
    </location>
</feature>